<keyword evidence="2" id="KW-1185">Reference proteome</keyword>
<dbReference type="AlphaFoldDB" id="A0A6N9YM80"/>
<evidence type="ECO:0000313" key="2">
    <source>
        <dbReference type="Proteomes" id="UP000469185"/>
    </source>
</evidence>
<comment type="caution">
    <text evidence="1">The sequence shown here is derived from an EMBL/GenBank/DDBJ whole genome shotgun (WGS) entry which is preliminary data.</text>
</comment>
<dbReference type="EMBL" id="JAAGOB010000006">
    <property type="protein sequence ID" value="NED96103.1"/>
    <property type="molecule type" value="Genomic_DNA"/>
</dbReference>
<sequence length="248" mass="27019">MATWDPHGQQHLESIRASLVEVGVVDLVRREAIEVWRANRERYEPDELHDDAFTLGVLSSRNLSNRILDQVGRSESWRAAGVSAAREFTGTVVRTPSADVRLVKAPHSTGREPVFRADFEWNSSESRLAAAARNRAVYPVPPRQPGAEPLFELNVPGAAQAVKGCRDAFLVWGAEIENGLTAGWLGLPTTSSDRWIAVIPAWWDEASAPGVAYEEDGSAPNSEAGFGARPAPVPTITLKRVDAEGFGR</sequence>
<name>A0A6N9YM80_9ACTN</name>
<gene>
    <name evidence="1" type="ORF">G1H11_12370</name>
</gene>
<proteinExistence type="predicted"/>
<reference evidence="1 2" key="1">
    <citation type="submission" date="2020-02" db="EMBL/GenBank/DDBJ databases">
        <authorList>
            <person name="Li X.-J."/>
            <person name="Feng X.-M."/>
        </authorList>
    </citation>
    <scope>NUCLEOTIDE SEQUENCE [LARGE SCALE GENOMIC DNA]</scope>
    <source>
        <strain evidence="1 2">CGMCC 4.7225</strain>
    </source>
</reference>
<organism evidence="1 2">
    <name type="scientific">Phytoactinopolyspora alkaliphila</name>
    <dbReference type="NCBI Taxonomy" id="1783498"/>
    <lineage>
        <taxon>Bacteria</taxon>
        <taxon>Bacillati</taxon>
        <taxon>Actinomycetota</taxon>
        <taxon>Actinomycetes</taxon>
        <taxon>Jiangellales</taxon>
        <taxon>Jiangellaceae</taxon>
        <taxon>Phytoactinopolyspora</taxon>
    </lineage>
</organism>
<accession>A0A6N9YM80</accession>
<dbReference type="RefSeq" id="WP_163818897.1">
    <property type="nucleotide sequence ID" value="NZ_JAAGOB010000006.1"/>
</dbReference>
<evidence type="ECO:0000313" key="1">
    <source>
        <dbReference type="EMBL" id="NED96103.1"/>
    </source>
</evidence>
<dbReference type="Proteomes" id="UP000469185">
    <property type="component" value="Unassembled WGS sequence"/>
</dbReference>
<protein>
    <submittedName>
        <fullName evidence="1">Uncharacterized protein</fullName>
    </submittedName>
</protein>